<protein>
    <recommendedName>
        <fullName evidence="12">Digeranylgeranylglyceryl phosphate synthase</fullName>
        <shortName evidence="12">DGGGP synthase</shortName>
        <shortName evidence="12">DGGGPS</shortName>
        <ecNumber evidence="12">2.5.1.42</ecNumber>
    </recommendedName>
    <alternativeName>
        <fullName evidence="12">(S)-2,3-di-O-geranylgeranylglyceryl phosphate synthase</fullName>
    </alternativeName>
    <alternativeName>
        <fullName evidence="12">Geranylgeranylglycerol-phosphate geranylgeranyltransferase</fullName>
    </alternativeName>
</protein>
<dbReference type="Proteomes" id="UP001141336">
    <property type="component" value="Unassembled WGS sequence"/>
</dbReference>
<feature type="transmembrane region" description="Helical" evidence="12">
    <location>
        <begin position="260"/>
        <end position="281"/>
    </location>
</feature>
<keyword evidence="10 12" id="KW-0594">Phospholipid biosynthesis</keyword>
<dbReference type="Pfam" id="PF01040">
    <property type="entry name" value="UbiA"/>
    <property type="match status" value="1"/>
</dbReference>
<feature type="transmembrane region" description="Helical" evidence="12">
    <location>
        <begin position="222"/>
        <end position="240"/>
    </location>
</feature>
<evidence type="ECO:0000256" key="10">
    <source>
        <dbReference type="ARBA" id="ARBA00023209"/>
    </source>
</evidence>
<evidence type="ECO:0000256" key="8">
    <source>
        <dbReference type="ARBA" id="ARBA00023098"/>
    </source>
</evidence>
<evidence type="ECO:0000256" key="3">
    <source>
        <dbReference type="ARBA" id="ARBA00022516"/>
    </source>
</evidence>
<keyword evidence="7 12" id="KW-1133">Transmembrane helix</keyword>
<keyword evidence="8 12" id="KW-0443">Lipid metabolism</keyword>
<evidence type="ECO:0000256" key="4">
    <source>
        <dbReference type="ARBA" id="ARBA00022679"/>
    </source>
</evidence>
<keyword evidence="14" id="KW-1185">Reference proteome</keyword>
<feature type="transmembrane region" description="Helical" evidence="12">
    <location>
        <begin position="12"/>
        <end position="29"/>
    </location>
</feature>
<evidence type="ECO:0000256" key="12">
    <source>
        <dbReference type="HAMAP-Rule" id="MF_01286"/>
    </source>
</evidence>
<dbReference type="EC" id="2.5.1.42" evidence="12"/>
<evidence type="ECO:0000256" key="2">
    <source>
        <dbReference type="ARBA" id="ARBA00022475"/>
    </source>
</evidence>
<dbReference type="InterPro" id="IPR023547">
    <property type="entry name" value="DGGGP_synth"/>
</dbReference>
<dbReference type="PANTHER" id="PTHR42723">
    <property type="entry name" value="CHLOROPHYLL SYNTHASE"/>
    <property type="match status" value="1"/>
</dbReference>
<gene>
    <name evidence="13" type="ORF">O0S09_09040</name>
</gene>
<dbReference type="NCBIfam" id="NF009521">
    <property type="entry name" value="PRK12882.1"/>
    <property type="match status" value="1"/>
</dbReference>
<evidence type="ECO:0000256" key="7">
    <source>
        <dbReference type="ARBA" id="ARBA00022989"/>
    </source>
</evidence>
<keyword evidence="3 12" id="KW-0444">Lipid biosynthesis</keyword>
<keyword evidence="4 12" id="KW-0808">Transferase</keyword>
<evidence type="ECO:0000313" key="13">
    <source>
        <dbReference type="EMBL" id="MCZ0863389.1"/>
    </source>
</evidence>
<feature type="transmembrane region" description="Helical" evidence="12">
    <location>
        <begin position="102"/>
        <end position="120"/>
    </location>
</feature>
<comment type="caution">
    <text evidence="13">The sequence shown here is derived from an EMBL/GenBank/DDBJ whole genome shotgun (WGS) entry which is preliminary data.</text>
</comment>
<evidence type="ECO:0000313" key="14">
    <source>
        <dbReference type="Proteomes" id="UP001141336"/>
    </source>
</evidence>
<comment type="subcellular location">
    <subcellularLocation>
        <location evidence="1 12">Cell membrane</location>
        <topology evidence="1 12">Multi-pass membrane protein</topology>
    </subcellularLocation>
</comment>
<keyword evidence="5 12" id="KW-0812">Transmembrane</keyword>
<comment type="function">
    <text evidence="12">Prenyltransferase that catalyzes the transfer of the geranylgeranyl moiety of geranylgeranyl diphosphate (GGPP) to the C2 hydroxyl of (S)-3-O-geranylgeranylglyceryl phosphate (GGGP). This reaction is the second ether-bond-formation step in the biosynthesis of archaeal membrane lipids.</text>
</comment>
<comment type="similarity">
    <text evidence="12">Belongs to the UbiA prenyltransferase family. DGGGP synthase subfamily.</text>
</comment>
<feature type="transmembrane region" description="Helical" evidence="12">
    <location>
        <begin position="35"/>
        <end position="54"/>
    </location>
</feature>
<comment type="cofactor">
    <cofactor evidence="12">
        <name>Mg(2+)</name>
        <dbReference type="ChEBI" id="CHEBI:18420"/>
    </cofactor>
</comment>
<evidence type="ECO:0000256" key="1">
    <source>
        <dbReference type="ARBA" id="ARBA00004651"/>
    </source>
</evidence>
<evidence type="ECO:0000256" key="11">
    <source>
        <dbReference type="ARBA" id="ARBA00023264"/>
    </source>
</evidence>
<organism evidence="13 14">
    <name type="scientific">Methanocorpusculum vombati</name>
    <dbReference type="NCBI Taxonomy" id="3002864"/>
    <lineage>
        <taxon>Archaea</taxon>
        <taxon>Methanobacteriati</taxon>
        <taxon>Methanobacteriota</taxon>
        <taxon>Stenosarchaea group</taxon>
        <taxon>Methanomicrobia</taxon>
        <taxon>Methanomicrobiales</taxon>
        <taxon>Methanocorpusculaceae</taxon>
        <taxon>Methanocorpusculum</taxon>
    </lineage>
</organism>
<evidence type="ECO:0000256" key="9">
    <source>
        <dbReference type="ARBA" id="ARBA00023136"/>
    </source>
</evidence>
<evidence type="ECO:0000256" key="5">
    <source>
        <dbReference type="ARBA" id="ARBA00022692"/>
    </source>
</evidence>
<accession>A0ABT4IQ11</accession>
<keyword evidence="9 12" id="KW-0472">Membrane</keyword>
<dbReference type="EMBL" id="JAPTGC010000018">
    <property type="protein sequence ID" value="MCZ0863389.1"/>
    <property type="molecule type" value="Genomic_DNA"/>
</dbReference>
<dbReference type="Gene3D" id="1.20.120.1780">
    <property type="entry name" value="UbiA prenyltransferase"/>
    <property type="match status" value="1"/>
</dbReference>
<dbReference type="InterPro" id="IPR050475">
    <property type="entry name" value="Prenyltransferase_related"/>
</dbReference>
<dbReference type="CDD" id="cd13961">
    <property type="entry name" value="PT_UbiA_DGGGPS"/>
    <property type="match status" value="1"/>
</dbReference>
<feature type="transmembrane region" description="Helical" evidence="12">
    <location>
        <begin position="153"/>
        <end position="169"/>
    </location>
</feature>
<keyword evidence="11 12" id="KW-1208">Phospholipid metabolism</keyword>
<dbReference type="InterPro" id="IPR044878">
    <property type="entry name" value="UbiA_sf"/>
</dbReference>
<feature type="transmembrane region" description="Helical" evidence="12">
    <location>
        <begin position="75"/>
        <end position="96"/>
    </location>
</feature>
<feature type="transmembrane region" description="Helical" evidence="12">
    <location>
        <begin position="199"/>
        <end position="216"/>
    </location>
</feature>
<keyword evidence="2 12" id="KW-1003">Cell membrane</keyword>
<comment type="pathway">
    <text evidence="12">Membrane lipid metabolism; glycerophospholipid metabolism.</text>
</comment>
<dbReference type="PANTHER" id="PTHR42723:SF1">
    <property type="entry name" value="CHLOROPHYLL SYNTHASE, CHLOROPLASTIC"/>
    <property type="match status" value="1"/>
</dbReference>
<dbReference type="HAMAP" id="MF_01286">
    <property type="entry name" value="DGGGP_synth"/>
    <property type="match status" value="1"/>
</dbReference>
<dbReference type="RefSeq" id="WP_268923653.1">
    <property type="nucleotide sequence ID" value="NZ_JAPTGC010000018.1"/>
</dbReference>
<sequence>MSLSPYVTIIRPANAVVSGITAVIAYLIASGTNLLSAFLLFFIVTVICGAGNVLNDYFDRDIDKINRPDRPIPSGAVTPGSAAVWAGILFILGILASLATNLWCLAIAVFNSLLLVAYAAKLKKMPLFGNLSVAYLSGSVFLFGGVLVGPESFAVTLPLFAITFFGTLAREILKAAEDIEGDAAGGATTLPMILGVQKSGYLAVLLILCAVAASVLPYSRWGAVYLVLIAVIDLFILSAAAKSVRCRTPAELIAAKSTSLIKYGMFAALFLFLVMELWYGIIAQAL</sequence>
<name>A0ABT4IQ11_9EURY</name>
<dbReference type="InterPro" id="IPR000537">
    <property type="entry name" value="UbiA_prenyltransferase"/>
</dbReference>
<reference evidence="13" key="1">
    <citation type="submission" date="2022-12" db="EMBL/GenBank/DDBJ databases">
        <title>Isolation and characterisation of novel Methanocorpusculum spp. from native Australian herbivores indicates the genus is ancestrally host-associated.</title>
        <authorList>
            <person name="Volmer J.G."/>
            <person name="Soo R.M."/>
            <person name="Evans P.N."/>
            <person name="Hoedt E.C."/>
            <person name="Astorga Alsina A.L."/>
            <person name="Woodcroft B.J."/>
            <person name="Tyson G.W."/>
            <person name="Hugenholtz P."/>
            <person name="Morrison M."/>
        </authorList>
    </citation>
    <scope>NUCLEOTIDE SEQUENCE</scope>
    <source>
        <strain evidence="13">CW153</strain>
    </source>
</reference>
<dbReference type="GO" id="GO:0047295">
    <property type="term" value="F:geranylgeranylglycerol-phosphate geranylgeranyltransferase activity"/>
    <property type="evidence" value="ECO:0007669"/>
    <property type="project" value="UniProtKB-EC"/>
</dbReference>
<proteinExistence type="inferred from homology"/>
<feature type="transmembrane region" description="Helical" evidence="12">
    <location>
        <begin position="127"/>
        <end position="147"/>
    </location>
</feature>
<evidence type="ECO:0000256" key="6">
    <source>
        <dbReference type="ARBA" id="ARBA00022842"/>
    </source>
</evidence>
<comment type="catalytic activity">
    <reaction evidence="12">
        <text>sn-3-O-(geranylgeranyl)glycerol 1-phosphate + (2E,6E,10E)-geranylgeranyl diphosphate = 2,3-bis-O-(geranylgeranyl)-sn-glycerol 1-phosphate + diphosphate</text>
        <dbReference type="Rhea" id="RHEA:18109"/>
        <dbReference type="ChEBI" id="CHEBI:33019"/>
        <dbReference type="ChEBI" id="CHEBI:57677"/>
        <dbReference type="ChEBI" id="CHEBI:58756"/>
        <dbReference type="ChEBI" id="CHEBI:58837"/>
        <dbReference type="EC" id="2.5.1.42"/>
    </reaction>
</comment>
<keyword evidence="6 12" id="KW-0460">Magnesium</keyword>
<dbReference type="Gene3D" id="1.10.357.140">
    <property type="entry name" value="UbiA prenyltransferase"/>
    <property type="match status" value="1"/>
</dbReference>